<reference evidence="7" key="1">
    <citation type="journal article" date="2014" name="Front. Microbiol.">
        <title>High frequency of phylogenetically diverse reductive dehalogenase-homologous genes in deep subseafloor sedimentary metagenomes.</title>
        <authorList>
            <person name="Kawai M."/>
            <person name="Futagami T."/>
            <person name="Toyoda A."/>
            <person name="Takaki Y."/>
            <person name="Nishi S."/>
            <person name="Hori S."/>
            <person name="Arai W."/>
            <person name="Tsubouchi T."/>
            <person name="Morono Y."/>
            <person name="Uchiyama I."/>
            <person name="Ito T."/>
            <person name="Fujiyama A."/>
            <person name="Inagaki F."/>
            <person name="Takami H."/>
        </authorList>
    </citation>
    <scope>NUCLEOTIDE SEQUENCE</scope>
    <source>
        <strain evidence="7">Expedition CK06-06</strain>
    </source>
</reference>
<dbReference type="GO" id="GO:0022857">
    <property type="term" value="F:transmembrane transporter activity"/>
    <property type="evidence" value="ECO:0007669"/>
    <property type="project" value="InterPro"/>
</dbReference>
<dbReference type="InterPro" id="IPR049680">
    <property type="entry name" value="FLVCR1-2_SLC49-like"/>
</dbReference>
<evidence type="ECO:0000259" key="6">
    <source>
        <dbReference type="PROSITE" id="PS50850"/>
    </source>
</evidence>
<dbReference type="SUPFAM" id="SSF103473">
    <property type="entry name" value="MFS general substrate transporter"/>
    <property type="match status" value="1"/>
</dbReference>
<name>X1CC06_9ZZZZ</name>
<feature type="transmembrane region" description="Helical" evidence="5">
    <location>
        <begin position="229"/>
        <end position="248"/>
    </location>
</feature>
<sequence length="252" mass="27599">MITYIPVSFIATWFINKFGFRMGVGLGAIINGVFGFLRALAGPNYLLVLLFQIMISLSQPFFLNSVSLLSANWFPESERTKATGLSIISQLLGIALGMVLTPILVLFYSFEVMLFIYGLYGLIIGIVFVILARDKPPTPPSIKVLKEDDKVKGEFKLLFSNKQFLILMIVFFVGLGAFNMVTTYIELIVAPRGLSSIEAGNLGGILLLGGIIGAQVLSTLADKLRKRVLLIRISLVITVASFFLLSFATTTT</sequence>
<comment type="caution">
    <text evidence="7">The sequence shown here is derived from an EMBL/GenBank/DDBJ whole genome shotgun (WGS) entry which is preliminary data.</text>
</comment>
<dbReference type="InterPro" id="IPR011701">
    <property type="entry name" value="MFS"/>
</dbReference>
<organism evidence="7">
    <name type="scientific">marine sediment metagenome</name>
    <dbReference type="NCBI Taxonomy" id="412755"/>
    <lineage>
        <taxon>unclassified sequences</taxon>
        <taxon>metagenomes</taxon>
        <taxon>ecological metagenomes</taxon>
    </lineage>
</organism>
<evidence type="ECO:0000256" key="3">
    <source>
        <dbReference type="ARBA" id="ARBA00022989"/>
    </source>
</evidence>
<dbReference type="GO" id="GO:0016020">
    <property type="term" value="C:membrane"/>
    <property type="evidence" value="ECO:0007669"/>
    <property type="project" value="UniProtKB-SubCell"/>
</dbReference>
<feature type="transmembrane region" description="Helical" evidence="5">
    <location>
        <begin position="45"/>
        <end position="63"/>
    </location>
</feature>
<dbReference type="PANTHER" id="PTHR10924:SF6">
    <property type="entry name" value="SOLUTE CARRIER FAMILY 49 MEMBER A3"/>
    <property type="match status" value="1"/>
</dbReference>
<keyword evidence="2 5" id="KW-0812">Transmembrane</keyword>
<evidence type="ECO:0000313" key="7">
    <source>
        <dbReference type="EMBL" id="GAH05067.1"/>
    </source>
</evidence>
<dbReference type="AlphaFoldDB" id="X1CC06"/>
<feature type="transmembrane region" description="Helical" evidence="5">
    <location>
        <begin position="20"/>
        <end position="39"/>
    </location>
</feature>
<dbReference type="Gene3D" id="1.20.1250.20">
    <property type="entry name" value="MFS general substrate transporter like domains"/>
    <property type="match status" value="2"/>
</dbReference>
<comment type="subcellular location">
    <subcellularLocation>
        <location evidence="1">Membrane</location>
        <topology evidence="1">Multi-pass membrane protein</topology>
    </subcellularLocation>
</comment>
<keyword evidence="4 5" id="KW-0472">Membrane</keyword>
<dbReference type="InterPro" id="IPR020846">
    <property type="entry name" value="MFS_dom"/>
</dbReference>
<protein>
    <recommendedName>
        <fullName evidence="6">Major facilitator superfamily (MFS) profile domain-containing protein</fullName>
    </recommendedName>
</protein>
<feature type="transmembrane region" description="Helical" evidence="5">
    <location>
        <begin position="164"/>
        <end position="185"/>
    </location>
</feature>
<dbReference type="PANTHER" id="PTHR10924">
    <property type="entry name" value="MAJOR FACILITATOR SUPERFAMILY PROTEIN-RELATED"/>
    <property type="match status" value="1"/>
</dbReference>
<dbReference type="PROSITE" id="PS50850">
    <property type="entry name" value="MFS"/>
    <property type="match status" value="1"/>
</dbReference>
<accession>X1CC06</accession>
<evidence type="ECO:0000256" key="5">
    <source>
        <dbReference type="SAM" id="Phobius"/>
    </source>
</evidence>
<feature type="transmembrane region" description="Helical" evidence="5">
    <location>
        <begin position="197"/>
        <end position="217"/>
    </location>
</feature>
<feature type="domain" description="Major facilitator superfamily (MFS) profile" evidence="6">
    <location>
        <begin position="1"/>
        <end position="252"/>
    </location>
</feature>
<dbReference type="EMBL" id="BART01021983">
    <property type="protein sequence ID" value="GAH05067.1"/>
    <property type="molecule type" value="Genomic_DNA"/>
</dbReference>
<dbReference type="Pfam" id="PF07690">
    <property type="entry name" value="MFS_1"/>
    <property type="match status" value="1"/>
</dbReference>
<feature type="non-terminal residue" evidence="7">
    <location>
        <position position="252"/>
    </location>
</feature>
<feature type="transmembrane region" description="Helical" evidence="5">
    <location>
        <begin position="114"/>
        <end position="132"/>
    </location>
</feature>
<proteinExistence type="predicted"/>
<dbReference type="InterPro" id="IPR036259">
    <property type="entry name" value="MFS_trans_sf"/>
</dbReference>
<keyword evidence="3 5" id="KW-1133">Transmembrane helix</keyword>
<evidence type="ECO:0000256" key="1">
    <source>
        <dbReference type="ARBA" id="ARBA00004141"/>
    </source>
</evidence>
<gene>
    <name evidence="7" type="ORF">S01H4_40385</name>
</gene>
<evidence type="ECO:0000256" key="4">
    <source>
        <dbReference type="ARBA" id="ARBA00023136"/>
    </source>
</evidence>
<evidence type="ECO:0000256" key="2">
    <source>
        <dbReference type="ARBA" id="ARBA00022692"/>
    </source>
</evidence>
<feature type="transmembrane region" description="Helical" evidence="5">
    <location>
        <begin position="84"/>
        <end position="108"/>
    </location>
</feature>